<proteinExistence type="predicted"/>
<feature type="compositionally biased region" description="Low complexity" evidence="7">
    <location>
        <begin position="493"/>
        <end position="529"/>
    </location>
</feature>
<evidence type="ECO:0000256" key="7">
    <source>
        <dbReference type="SAM" id="MobiDB-lite"/>
    </source>
</evidence>
<evidence type="ECO:0000256" key="1">
    <source>
        <dbReference type="ARBA" id="ARBA00004123"/>
    </source>
</evidence>
<keyword evidence="8" id="KW-0472">Membrane</keyword>
<keyword evidence="8" id="KW-0812">Transmembrane</keyword>
<dbReference type="GO" id="GO:0003680">
    <property type="term" value="F:minor groove of adenine-thymine-rich DNA binding"/>
    <property type="evidence" value="ECO:0007669"/>
    <property type="project" value="UniProtKB-ARBA"/>
</dbReference>
<evidence type="ECO:0000259" key="9">
    <source>
        <dbReference type="PROSITE" id="PS50097"/>
    </source>
</evidence>
<dbReference type="STRING" id="7375.A0A0L0BVA9"/>
<dbReference type="Pfam" id="PF00651">
    <property type="entry name" value="BTB"/>
    <property type="match status" value="1"/>
</dbReference>
<dbReference type="InterPro" id="IPR000210">
    <property type="entry name" value="BTB/POZ_dom"/>
</dbReference>
<keyword evidence="4" id="KW-0804">Transcription</keyword>
<dbReference type="GO" id="GO:0007455">
    <property type="term" value="P:eye-antennal disc morphogenesis"/>
    <property type="evidence" value="ECO:0007669"/>
    <property type="project" value="UniProtKB-ARBA"/>
</dbReference>
<feature type="transmembrane region" description="Helical" evidence="8">
    <location>
        <begin position="619"/>
        <end position="639"/>
    </location>
</feature>
<dbReference type="CDD" id="cd18315">
    <property type="entry name" value="BTB_POZ_BAB-like"/>
    <property type="match status" value="1"/>
</dbReference>
<comment type="function">
    <text evidence="6">Probably acts as a transcriptional regulator. Required for the specification of the tarsal segment. Also involved in antenna development.</text>
</comment>
<dbReference type="InterPro" id="IPR051095">
    <property type="entry name" value="Dros_DevTransReg"/>
</dbReference>
<dbReference type="GO" id="GO:0007478">
    <property type="term" value="P:leg disc morphogenesis"/>
    <property type="evidence" value="ECO:0007669"/>
    <property type="project" value="UniProtKB-ARBA"/>
</dbReference>
<comment type="caution">
    <text evidence="10">The sequence shown here is derived from an EMBL/GenBank/DDBJ whole genome shotgun (WGS) entry which is preliminary data.</text>
</comment>
<dbReference type="GO" id="GO:0005634">
    <property type="term" value="C:nucleus"/>
    <property type="evidence" value="ECO:0007669"/>
    <property type="project" value="UniProtKB-SubCell"/>
</dbReference>
<organism evidence="10 11">
    <name type="scientific">Lucilia cuprina</name>
    <name type="common">Green bottle fly</name>
    <name type="synonym">Australian sheep blowfly</name>
    <dbReference type="NCBI Taxonomy" id="7375"/>
    <lineage>
        <taxon>Eukaryota</taxon>
        <taxon>Metazoa</taxon>
        <taxon>Ecdysozoa</taxon>
        <taxon>Arthropoda</taxon>
        <taxon>Hexapoda</taxon>
        <taxon>Insecta</taxon>
        <taxon>Pterygota</taxon>
        <taxon>Neoptera</taxon>
        <taxon>Endopterygota</taxon>
        <taxon>Diptera</taxon>
        <taxon>Brachycera</taxon>
        <taxon>Muscomorpha</taxon>
        <taxon>Oestroidea</taxon>
        <taxon>Calliphoridae</taxon>
        <taxon>Luciliinae</taxon>
        <taxon>Lucilia</taxon>
    </lineage>
</organism>
<evidence type="ECO:0000256" key="4">
    <source>
        <dbReference type="ARBA" id="ARBA00023163"/>
    </source>
</evidence>
<keyword evidence="3" id="KW-0238">DNA-binding</keyword>
<name>A0A0L0BVA9_LUCCU</name>
<feature type="compositionally biased region" description="Low complexity" evidence="7">
    <location>
        <begin position="430"/>
        <end position="474"/>
    </location>
</feature>
<dbReference type="Proteomes" id="UP000037069">
    <property type="component" value="Unassembled WGS sequence"/>
</dbReference>
<gene>
    <name evidence="10" type="ORF">FF38_07418</name>
</gene>
<evidence type="ECO:0000313" key="11">
    <source>
        <dbReference type="Proteomes" id="UP000037069"/>
    </source>
</evidence>
<dbReference type="GO" id="GO:0046660">
    <property type="term" value="P:female sex differentiation"/>
    <property type="evidence" value="ECO:0007669"/>
    <property type="project" value="UniProtKB-ARBA"/>
</dbReference>
<keyword evidence="8" id="KW-1133">Transmembrane helix</keyword>
<evidence type="ECO:0000256" key="2">
    <source>
        <dbReference type="ARBA" id="ARBA00023015"/>
    </source>
</evidence>
<dbReference type="AlphaFoldDB" id="A0A0L0BVA9"/>
<feature type="region of interest" description="Disordered" evidence="7">
    <location>
        <begin position="326"/>
        <end position="347"/>
    </location>
</feature>
<dbReference type="FunFam" id="3.30.710.10:FF:000120">
    <property type="entry name" value="Bric a brac 2, isoform B"/>
    <property type="match status" value="1"/>
</dbReference>
<reference evidence="10 11" key="1">
    <citation type="journal article" date="2015" name="Nat. Commun.">
        <title>Lucilia cuprina genome unlocks parasitic fly biology to underpin future interventions.</title>
        <authorList>
            <person name="Anstead C.A."/>
            <person name="Korhonen P.K."/>
            <person name="Young N.D."/>
            <person name="Hall R.S."/>
            <person name="Jex A.R."/>
            <person name="Murali S.C."/>
            <person name="Hughes D.S."/>
            <person name="Lee S.F."/>
            <person name="Perry T."/>
            <person name="Stroehlein A.J."/>
            <person name="Ansell B.R."/>
            <person name="Breugelmans B."/>
            <person name="Hofmann A."/>
            <person name="Qu J."/>
            <person name="Dugan S."/>
            <person name="Lee S.L."/>
            <person name="Chao H."/>
            <person name="Dinh H."/>
            <person name="Han Y."/>
            <person name="Doddapaneni H.V."/>
            <person name="Worley K.C."/>
            <person name="Muzny D.M."/>
            <person name="Ioannidis P."/>
            <person name="Waterhouse R.M."/>
            <person name="Zdobnov E.M."/>
            <person name="James P.J."/>
            <person name="Bagnall N.H."/>
            <person name="Kotze A.C."/>
            <person name="Gibbs R.A."/>
            <person name="Richards S."/>
            <person name="Batterham P."/>
            <person name="Gasser R.B."/>
        </authorList>
    </citation>
    <scope>NUCLEOTIDE SEQUENCE [LARGE SCALE GENOMIC DNA]</scope>
    <source>
        <strain evidence="10 11">LS</strain>
        <tissue evidence="10">Full body</tissue>
    </source>
</reference>
<dbReference type="SUPFAM" id="SSF54695">
    <property type="entry name" value="POZ domain"/>
    <property type="match status" value="1"/>
</dbReference>
<dbReference type="OMA" id="ECEVDQY"/>
<feature type="transmembrane region" description="Helical" evidence="8">
    <location>
        <begin position="659"/>
        <end position="680"/>
    </location>
</feature>
<dbReference type="PANTHER" id="PTHR23110:SF109">
    <property type="entry name" value="FI07618P-RELATED"/>
    <property type="match status" value="1"/>
</dbReference>
<dbReference type="Gene3D" id="3.30.710.10">
    <property type="entry name" value="Potassium Channel Kv1.1, Chain A"/>
    <property type="match status" value="1"/>
</dbReference>
<evidence type="ECO:0000256" key="6">
    <source>
        <dbReference type="ARBA" id="ARBA00058541"/>
    </source>
</evidence>
<dbReference type="SMART" id="SM00225">
    <property type="entry name" value="BTB"/>
    <property type="match status" value="1"/>
</dbReference>
<sequence>MDLTKDIIDFTQKVDYSDNIKSSETKILSGEDFGIFSNMEKISKMAQEANALSSNEHNAEKFEAKMPTAQLQKPTTPQLIENTAHVSSIKPAMGRDISPPPRPLTSSEVVGFITTLDDPEMQLDPAVVLNKSRSLPASPNHLKTTHISDLFTFKPEKQREMPLKQTGFLSDKKLSNLIKPNAEALTRNNQQFCLRWNNYQTNLTNVFDELLQNESFVDVTLACEGQSIKAHKMILSACSPYFQALFYDNPCQHPIVIMRDVRWQELKALMEFMYKGEINVSQEQINPLLKVAEMLKIRGLAEVSPNGNGMAAQQLIPEQRMTVFDDEEDEEEVAAKNDDTEEDKVECSKAKRARIQISAKTTSALDLKLAEQRVRKRSRDGLLIDEERLRPRSLSRSPSPSPQNREKFAESTTPPPIVMTASTIVRNPFASPNPSNQPAATNASATSTSSSSSSSGSGSATSGSSVSSTPAAASYRARERSLSPSLMTAHPGTSSLSLASPNSSSTTPQISIHPHPAATAAAAAALANPHHPHHHAAAAAQQFAAQQQLHAAHSHAAMASALGASLAAAAAGAGSASAGPTSSAGSSSHHDDMEIKPEIAEMIREEERVSHLFTHYLQLSLYIFKYLDLFLFFVVIKLIQSELKILNQCNLPTCSCSLIHLLIFLQIILTNIYICLMTLWTDGQTDRRTAIWSDEESVGQTDK</sequence>
<protein>
    <submittedName>
        <fullName evidence="10">Protein bric-a-brac 2</fullName>
    </submittedName>
</protein>
<keyword evidence="5" id="KW-0539">Nucleus</keyword>
<dbReference type="PANTHER" id="PTHR23110">
    <property type="entry name" value="BTB DOMAIN TRANSCRIPTION FACTOR"/>
    <property type="match status" value="1"/>
</dbReference>
<dbReference type="OrthoDB" id="9978265at2759"/>
<evidence type="ECO:0000313" key="10">
    <source>
        <dbReference type="EMBL" id="KNC23972.1"/>
    </source>
</evidence>
<dbReference type="InterPro" id="IPR011333">
    <property type="entry name" value="SKP1/BTB/POZ_sf"/>
</dbReference>
<dbReference type="GO" id="GO:0003700">
    <property type="term" value="F:DNA-binding transcription factor activity"/>
    <property type="evidence" value="ECO:0007669"/>
    <property type="project" value="UniProtKB-ARBA"/>
</dbReference>
<keyword evidence="11" id="KW-1185">Reference proteome</keyword>
<dbReference type="PROSITE" id="PS50097">
    <property type="entry name" value="BTB"/>
    <property type="match status" value="1"/>
</dbReference>
<evidence type="ECO:0000256" key="5">
    <source>
        <dbReference type="ARBA" id="ARBA00023242"/>
    </source>
</evidence>
<dbReference type="EMBL" id="JRES01001279">
    <property type="protein sequence ID" value="KNC23972.1"/>
    <property type="molecule type" value="Genomic_DNA"/>
</dbReference>
<comment type="subcellular location">
    <subcellularLocation>
        <location evidence="1">Nucleus</location>
    </subcellularLocation>
</comment>
<keyword evidence="2" id="KW-0805">Transcription regulation</keyword>
<feature type="region of interest" description="Disordered" evidence="7">
    <location>
        <begin position="382"/>
        <end position="534"/>
    </location>
</feature>
<dbReference type="GO" id="GO:0006357">
    <property type="term" value="P:regulation of transcription by RNA polymerase II"/>
    <property type="evidence" value="ECO:0007669"/>
    <property type="project" value="TreeGrafter"/>
</dbReference>
<evidence type="ECO:0000256" key="8">
    <source>
        <dbReference type="SAM" id="Phobius"/>
    </source>
</evidence>
<accession>A0A0L0BVA9</accession>
<evidence type="ECO:0000256" key="3">
    <source>
        <dbReference type="ARBA" id="ARBA00023125"/>
    </source>
</evidence>
<feature type="domain" description="BTB" evidence="9">
    <location>
        <begin position="217"/>
        <end position="282"/>
    </location>
</feature>